<dbReference type="InterPro" id="IPR013809">
    <property type="entry name" value="ENTH"/>
</dbReference>
<dbReference type="Proteomes" id="UP000187209">
    <property type="component" value="Unassembled WGS sequence"/>
</dbReference>
<evidence type="ECO:0000313" key="4">
    <source>
        <dbReference type="Proteomes" id="UP000187209"/>
    </source>
</evidence>
<keyword evidence="4" id="KW-1185">Reference proteome</keyword>
<feature type="region of interest" description="Disordered" evidence="1">
    <location>
        <begin position="364"/>
        <end position="383"/>
    </location>
</feature>
<accession>A0A1R2BWR6</accession>
<evidence type="ECO:0000256" key="1">
    <source>
        <dbReference type="SAM" id="MobiDB-lite"/>
    </source>
</evidence>
<dbReference type="AlphaFoldDB" id="A0A1R2BWR6"/>
<name>A0A1R2BWR6_9CILI</name>
<dbReference type="InterPro" id="IPR008942">
    <property type="entry name" value="ENTH_VHS"/>
</dbReference>
<reference evidence="3 4" key="1">
    <citation type="submission" date="2016-11" db="EMBL/GenBank/DDBJ databases">
        <title>The macronuclear genome of Stentor coeruleus: a giant cell with tiny introns.</title>
        <authorList>
            <person name="Slabodnick M."/>
            <person name="Ruby J.G."/>
            <person name="Reiff S.B."/>
            <person name="Swart E.C."/>
            <person name="Gosai S."/>
            <person name="Prabakaran S."/>
            <person name="Witkowska E."/>
            <person name="Larue G.E."/>
            <person name="Fisher S."/>
            <person name="Freeman R.M."/>
            <person name="Gunawardena J."/>
            <person name="Chu W."/>
            <person name="Stover N.A."/>
            <person name="Gregory B.D."/>
            <person name="Nowacki M."/>
            <person name="Derisi J."/>
            <person name="Roy S.W."/>
            <person name="Marshall W.F."/>
            <person name="Sood P."/>
        </authorList>
    </citation>
    <scope>NUCLEOTIDE SEQUENCE [LARGE SCALE GENOMIC DNA]</scope>
    <source>
        <strain evidence="3">WM001</strain>
    </source>
</reference>
<protein>
    <recommendedName>
        <fullName evidence="2">ENTH domain-containing protein</fullName>
    </recommendedName>
</protein>
<proteinExistence type="predicted"/>
<sequence length="482" mass="54914">MERLRKAASELKQKFTKSDLEKAIHAVIKSPEPPLKTAYYFIADRTVLPDDCKTISKLLWEYLKPEEKDCFKILRGFQLVEALVKFGSFSFVVELSNSSQKFRGFMDYFPDGKSIEQCTMVREIVRRLLNLFAQESLLENERDEARKQREKTVGFSSGSFAEGNNIEMHENFKTQDLCNSSSLLSSIRYDQDKFPISNSFSSSFPQENDYSNDSLAHENLKNQDIHTEIQSNPAAASFIRILDNEKKIDLTPNPENKSIEPSKLKIIQSKDQPPNCKTELFGFPLKTSSNLKNHNEKSFTSTPEHNNLIKTQSKPSIDGKLFGIPLKKMHMGKESHSHNKSEINSNIFDFDLLSLNLDINITKTQVDQNPSSNPKPENTKKPFLINEDVKTEQKSENNNTFWNLNMKNTHTKSVSNIKEIGLIQDSFDFNSSFPIIKPEVSSNDSVLKNSPKDLEASLMNIDDLTSSLSKSVAPMKTRLMRS</sequence>
<organism evidence="3 4">
    <name type="scientific">Stentor coeruleus</name>
    <dbReference type="NCBI Taxonomy" id="5963"/>
    <lineage>
        <taxon>Eukaryota</taxon>
        <taxon>Sar</taxon>
        <taxon>Alveolata</taxon>
        <taxon>Ciliophora</taxon>
        <taxon>Postciliodesmatophora</taxon>
        <taxon>Heterotrichea</taxon>
        <taxon>Heterotrichida</taxon>
        <taxon>Stentoridae</taxon>
        <taxon>Stentor</taxon>
    </lineage>
</organism>
<dbReference type="SUPFAM" id="SSF48464">
    <property type="entry name" value="ENTH/VHS domain"/>
    <property type="match status" value="1"/>
</dbReference>
<feature type="compositionally biased region" description="Polar residues" evidence="1">
    <location>
        <begin position="364"/>
        <end position="376"/>
    </location>
</feature>
<gene>
    <name evidence="3" type="ORF">SteCoe_18330</name>
</gene>
<feature type="domain" description="ENTH" evidence="2">
    <location>
        <begin position="37"/>
        <end position="137"/>
    </location>
</feature>
<evidence type="ECO:0000259" key="2">
    <source>
        <dbReference type="Pfam" id="PF01417"/>
    </source>
</evidence>
<evidence type="ECO:0000313" key="3">
    <source>
        <dbReference type="EMBL" id="OMJ81214.1"/>
    </source>
</evidence>
<dbReference type="EMBL" id="MPUH01000388">
    <property type="protein sequence ID" value="OMJ81214.1"/>
    <property type="molecule type" value="Genomic_DNA"/>
</dbReference>
<comment type="caution">
    <text evidence="3">The sequence shown here is derived from an EMBL/GenBank/DDBJ whole genome shotgun (WGS) entry which is preliminary data.</text>
</comment>
<dbReference type="Pfam" id="PF01417">
    <property type="entry name" value="ENTH"/>
    <property type="match status" value="1"/>
</dbReference>
<dbReference type="Gene3D" id="1.25.40.90">
    <property type="match status" value="1"/>
</dbReference>
<dbReference type="OrthoDB" id="4033880at2759"/>
<feature type="region of interest" description="Disordered" evidence="1">
    <location>
        <begin position="295"/>
        <end position="314"/>
    </location>
</feature>